<accession>A0A6J7MSJ3</accession>
<dbReference type="EMBL" id="CAFBPQ010000006">
    <property type="protein sequence ID" value="CAB5016329.1"/>
    <property type="molecule type" value="Genomic_DNA"/>
</dbReference>
<dbReference type="PANTHER" id="PTHR10151:SF120">
    <property type="entry name" value="BIS(5'-ADENOSYL)-TRIPHOSPHATASE"/>
    <property type="match status" value="1"/>
</dbReference>
<organism evidence="3">
    <name type="scientific">freshwater metagenome</name>
    <dbReference type="NCBI Taxonomy" id="449393"/>
    <lineage>
        <taxon>unclassified sequences</taxon>
        <taxon>metagenomes</taxon>
        <taxon>ecological metagenomes</taxon>
    </lineage>
</organism>
<evidence type="ECO:0000313" key="1">
    <source>
        <dbReference type="EMBL" id="CAB4728005.1"/>
    </source>
</evidence>
<evidence type="ECO:0000313" key="3">
    <source>
        <dbReference type="EMBL" id="CAB4983687.1"/>
    </source>
</evidence>
<protein>
    <submittedName>
        <fullName evidence="3">Unannotated protein</fullName>
    </submittedName>
</protein>
<dbReference type="PANTHER" id="PTHR10151">
    <property type="entry name" value="ECTONUCLEOTIDE PYROPHOSPHATASE/PHOSPHODIESTERASE"/>
    <property type="match status" value="1"/>
</dbReference>
<dbReference type="AlphaFoldDB" id="A0A6J7MSJ3"/>
<dbReference type="InterPro" id="IPR002591">
    <property type="entry name" value="Phosphodiest/P_Trfase"/>
</dbReference>
<dbReference type="Gene3D" id="3.40.720.10">
    <property type="entry name" value="Alkaline Phosphatase, subunit A"/>
    <property type="match status" value="1"/>
</dbReference>
<evidence type="ECO:0000313" key="2">
    <source>
        <dbReference type="EMBL" id="CAB4897072.1"/>
    </source>
</evidence>
<proteinExistence type="predicted"/>
<reference evidence="3" key="1">
    <citation type="submission" date="2020-05" db="EMBL/GenBank/DDBJ databases">
        <authorList>
            <person name="Chiriac C."/>
            <person name="Salcher M."/>
            <person name="Ghai R."/>
            <person name="Kavagutti S V."/>
        </authorList>
    </citation>
    <scope>NUCLEOTIDE SEQUENCE</scope>
</reference>
<evidence type="ECO:0000313" key="4">
    <source>
        <dbReference type="EMBL" id="CAB5016329.1"/>
    </source>
</evidence>
<gene>
    <name evidence="1" type="ORF">UFOPK2683_01099</name>
    <name evidence="2" type="ORF">UFOPK3605_00264</name>
    <name evidence="3" type="ORF">UFOPK3897_01264</name>
    <name evidence="4" type="ORF">UFOPK4121_00367</name>
</gene>
<name>A0A6J7MSJ3_9ZZZZ</name>
<dbReference type="InterPro" id="IPR017850">
    <property type="entry name" value="Alkaline_phosphatase_core_sf"/>
</dbReference>
<dbReference type="EMBL" id="CAEZYK010000065">
    <property type="protein sequence ID" value="CAB4728005.1"/>
    <property type="molecule type" value="Genomic_DNA"/>
</dbReference>
<sequence length="347" mass="37519">MPTLLGVGDESWLPEPCRRARSVVLLVIDGLGWEAIRSRPEQLPTLSSFAGGSISTVAPSTTAAALTSITTGVAPAHHGLIGYRIRVDGSVLNALSWRFPDRAPPDPSSVQRVAPFRGQSVPVVTKYEFARSGFTQAHLRGGPFWGWHTVSTLIGECRRLSDLGSPLIYSYYPGVDEVAHQYGLESSFYESELSFVDHMVKELLSVLSSDTALVLTADHGQVNIEPESWLGLSAVEDLVDECSGDGRFRYLHSRRGRAQDLLATAQDAYGAQAWVRSKEALLDEGWLGPTPTPAVIRRIGDVVLAASDSVAFIDPKLPGEARLRSAHGSLTAAEMEVPLLAHRGLRA</sequence>
<dbReference type="Pfam" id="PF01663">
    <property type="entry name" value="Phosphodiest"/>
    <property type="match status" value="1"/>
</dbReference>
<dbReference type="EMBL" id="CAFBMM010000004">
    <property type="protein sequence ID" value="CAB4897072.1"/>
    <property type="molecule type" value="Genomic_DNA"/>
</dbReference>
<dbReference type="EMBL" id="CAFBOF010000034">
    <property type="protein sequence ID" value="CAB4983687.1"/>
    <property type="molecule type" value="Genomic_DNA"/>
</dbReference>
<dbReference type="SUPFAM" id="SSF53649">
    <property type="entry name" value="Alkaline phosphatase-like"/>
    <property type="match status" value="1"/>
</dbReference>
<dbReference type="GO" id="GO:0016787">
    <property type="term" value="F:hydrolase activity"/>
    <property type="evidence" value="ECO:0007669"/>
    <property type="project" value="UniProtKB-ARBA"/>
</dbReference>